<feature type="binding site" evidence="17">
    <location>
        <position position="272"/>
    </location>
    <ligand>
        <name>(6S)-NADPHX</name>
        <dbReference type="ChEBI" id="CHEBI:64076"/>
    </ligand>
</feature>
<dbReference type="SUPFAM" id="SSF53613">
    <property type="entry name" value="Ribokinase-like"/>
    <property type="match status" value="1"/>
</dbReference>
<evidence type="ECO:0000256" key="4">
    <source>
        <dbReference type="ARBA" id="ARBA00009524"/>
    </source>
</evidence>
<dbReference type="EMBL" id="LT630450">
    <property type="protein sequence ID" value="SFV72550.1"/>
    <property type="molecule type" value="Genomic_DNA"/>
</dbReference>
<name>A0A1K1LGH0_9BACT</name>
<feature type="domain" description="YjeF N-terminal" evidence="21">
    <location>
        <begin position="18"/>
        <end position="228"/>
    </location>
</feature>
<protein>
    <recommendedName>
        <fullName evidence="19">Bifunctional NAD(P)H-hydrate repair enzyme</fullName>
    </recommendedName>
    <alternativeName>
        <fullName evidence="19">Nicotinamide nucleotide repair protein</fullName>
    </alternativeName>
    <domain>
        <recommendedName>
            <fullName evidence="19">ADP-dependent (S)-NAD(P)H-hydrate dehydratase</fullName>
            <ecNumber evidence="19">4.2.1.136</ecNumber>
        </recommendedName>
        <alternativeName>
            <fullName evidence="19">ADP-dependent NAD(P)HX dehydratase</fullName>
        </alternativeName>
    </domain>
    <domain>
        <recommendedName>
            <fullName evidence="19">NAD(P)H-hydrate epimerase</fullName>
            <ecNumber evidence="19">5.1.99.6</ecNumber>
        </recommendedName>
    </domain>
</protein>
<dbReference type="NCBIfam" id="TIGR00196">
    <property type="entry name" value="yjeF_cterm"/>
    <property type="match status" value="1"/>
</dbReference>
<comment type="similarity">
    <text evidence="18">Belongs to the NnrE/AIBP family.</text>
</comment>
<dbReference type="GO" id="GO:0005524">
    <property type="term" value="F:ATP binding"/>
    <property type="evidence" value="ECO:0007669"/>
    <property type="project" value="UniProtKB-UniRule"/>
</dbReference>
<proteinExistence type="inferred from homology"/>
<dbReference type="HAMAP" id="MF_01965">
    <property type="entry name" value="NADHX_dehydratase"/>
    <property type="match status" value="1"/>
</dbReference>
<dbReference type="EC" id="5.1.99.6" evidence="19"/>
<keyword evidence="23" id="KW-1185">Reference proteome</keyword>
<dbReference type="PROSITE" id="PS51383">
    <property type="entry name" value="YJEF_C_3"/>
    <property type="match status" value="1"/>
</dbReference>
<feature type="binding site" evidence="18">
    <location>
        <position position="68"/>
    </location>
    <ligand>
        <name>K(+)</name>
        <dbReference type="ChEBI" id="CHEBI:29103"/>
    </ligand>
</feature>
<comment type="function">
    <text evidence="18">Catalyzes the epimerization of the S- and R-forms of NAD(P)HX, a damaged form of NAD(P)H that is a result of enzymatic or heat-dependent hydration. This is a prerequisite for the S-specific NAD(P)H-hydrate dehydratase to allow the repair of both epimers of NAD(P)HX.</text>
</comment>
<evidence type="ECO:0000256" key="19">
    <source>
        <dbReference type="PIRNR" id="PIRNR017184"/>
    </source>
</evidence>
<dbReference type="Pfam" id="PF03853">
    <property type="entry name" value="YjeF_N"/>
    <property type="match status" value="1"/>
</dbReference>
<evidence type="ECO:0000256" key="7">
    <source>
        <dbReference type="ARBA" id="ARBA00022840"/>
    </source>
</evidence>
<dbReference type="OrthoDB" id="9806925at2"/>
<evidence type="ECO:0000256" key="6">
    <source>
        <dbReference type="ARBA" id="ARBA00022741"/>
    </source>
</evidence>
<dbReference type="InterPro" id="IPR036652">
    <property type="entry name" value="YjeF_N_dom_sf"/>
</dbReference>
<feature type="binding site" evidence="18">
    <location>
        <position position="171"/>
    </location>
    <ligand>
        <name>(6S)-NADPHX</name>
        <dbReference type="ChEBI" id="CHEBI:64076"/>
    </ligand>
</feature>
<feature type="binding site" evidence="18">
    <location>
        <position position="174"/>
    </location>
    <ligand>
        <name>K(+)</name>
        <dbReference type="ChEBI" id="CHEBI:29103"/>
    </ligand>
</feature>
<dbReference type="RefSeq" id="WP_072333066.1">
    <property type="nucleotide sequence ID" value="NZ_DBGALU010000066.1"/>
</dbReference>
<dbReference type="GO" id="GO:0046872">
    <property type="term" value="F:metal ion binding"/>
    <property type="evidence" value="ECO:0007669"/>
    <property type="project" value="UniProtKB-UniRule"/>
</dbReference>
<feature type="binding site" evidence="18">
    <location>
        <begin position="140"/>
        <end position="146"/>
    </location>
    <ligand>
        <name>(6S)-NADPHX</name>
        <dbReference type="ChEBI" id="CHEBI:64076"/>
    </ligand>
</feature>
<dbReference type="HAMAP" id="MF_01966">
    <property type="entry name" value="NADHX_epimerase"/>
    <property type="match status" value="1"/>
</dbReference>
<keyword evidence="13" id="KW-0511">Multifunctional enzyme</keyword>
<accession>A0A1K1LGH0</accession>
<evidence type="ECO:0000256" key="15">
    <source>
        <dbReference type="ARBA" id="ARBA00048238"/>
    </source>
</evidence>
<comment type="catalytic activity">
    <reaction evidence="15 17 19">
        <text>(6S)-NADHX + ADP = AMP + phosphate + NADH + H(+)</text>
        <dbReference type="Rhea" id="RHEA:32223"/>
        <dbReference type="ChEBI" id="CHEBI:15378"/>
        <dbReference type="ChEBI" id="CHEBI:43474"/>
        <dbReference type="ChEBI" id="CHEBI:57945"/>
        <dbReference type="ChEBI" id="CHEBI:64074"/>
        <dbReference type="ChEBI" id="CHEBI:456215"/>
        <dbReference type="ChEBI" id="CHEBI:456216"/>
        <dbReference type="EC" id="4.2.1.136"/>
    </reaction>
</comment>
<evidence type="ECO:0000259" key="20">
    <source>
        <dbReference type="PROSITE" id="PS51383"/>
    </source>
</evidence>
<dbReference type="SUPFAM" id="SSF64153">
    <property type="entry name" value="YjeF N-terminal domain-like"/>
    <property type="match status" value="1"/>
</dbReference>
<gene>
    <name evidence="17" type="primary">nnrD</name>
    <name evidence="18" type="synonym">nnrE</name>
    <name evidence="22" type="ORF">DESPIGER_0666</name>
</gene>
<keyword evidence="8 17" id="KW-0521">NADP</keyword>
<evidence type="ECO:0000256" key="13">
    <source>
        <dbReference type="ARBA" id="ARBA00023268"/>
    </source>
</evidence>
<dbReference type="Gene3D" id="3.40.50.10260">
    <property type="entry name" value="YjeF N-terminal domain"/>
    <property type="match status" value="1"/>
</dbReference>
<comment type="similarity">
    <text evidence="4 19">In the C-terminal section; belongs to the NnrD/CARKD family.</text>
</comment>
<evidence type="ECO:0000256" key="16">
    <source>
        <dbReference type="ARBA" id="ARBA00049209"/>
    </source>
</evidence>
<dbReference type="InterPro" id="IPR029056">
    <property type="entry name" value="Ribokinase-like"/>
</dbReference>
<evidence type="ECO:0000256" key="14">
    <source>
        <dbReference type="ARBA" id="ARBA00025153"/>
    </source>
</evidence>
<evidence type="ECO:0000313" key="22">
    <source>
        <dbReference type="EMBL" id="SFV72550.1"/>
    </source>
</evidence>
<dbReference type="GO" id="GO:0052856">
    <property type="term" value="F:NAD(P)HX epimerase activity"/>
    <property type="evidence" value="ECO:0007669"/>
    <property type="project" value="UniProtKB-UniRule"/>
</dbReference>
<evidence type="ECO:0000256" key="18">
    <source>
        <dbReference type="HAMAP-Rule" id="MF_01966"/>
    </source>
</evidence>
<comment type="catalytic activity">
    <reaction evidence="2 18 19">
        <text>(6R)-NADPHX = (6S)-NADPHX</text>
        <dbReference type="Rhea" id="RHEA:32227"/>
        <dbReference type="ChEBI" id="CHEBI:64076"/>
        <dbReference type="ChEBI" id="CHEBI:64077"/>
        <dbReference type="EC" id="5.1.99.6"/>
    </reaction>
</comment>
<evidence type="ECO:0000313" key="23">
    <source>
        <dbReference type="Proteomes" id="UP000186323"/>
    </source>
</evidence>
<keyword evidence="5 18" id="KW-0479">Metal-binding</keyword>
<dbReference type="GO" id="GO:0052855">
    <property type="term" value="F:ADP-dependent NAD(P)H-hydrate dehydratase activity"/>
    <property type="evidence" value="ECO:0007669"/>
    <property type="project" value="UniProtKB-UniRule"/>
</dbReference>
<dbReference type="InterPro" id="IPR004443">
    <property type="entry name" value="YjeF_N_dom"/>
</dbReference>
<keyword evidence="6 17" id="KW-0547">Nucleotide-binding</keyword>
<feature type="binding site" evidence="17">
    <location>
        <position position="461"/>
    </location>
    <ligand>
        <name>AMP</name>
        <dbReference type="ChEBI" id="CHEBI:456215"/>
    </ligand>
</feature>
<sequence length="524" mass="54822">MNREWWAALPPLPLPHEMQQWDRQAAELGILPEILMENAAAAAFRQLSALCPRLAGKQVWLLMGSGNNGGDAACLARYLRDAGACPHVFHTRPLEHYRNETAYHLQTARACGVPFLPVAALTETPRALPHPHILVDGLLGTGFSGQLRDDARRLISFVNGLSPRPLILSLDVPSGLDAASGLPCPDAVRADATVTFAAAKPGLMLPWARPYTGECHVGPIAMPARVREEGPCSFRLLDSHALDLLPAMTAASYKNTYGHILIMGGRPGMCGAGHLAARGALRTGAGLVTAAMPAAGEEQVRMGWPEIMTLPLGDTGNRNWPAQIPDDLRRRLHQCRALVIGPGMGRGEDSHAFLAALLKEPGRPACVFDADALMLLAGDPSLLAALGPGDILTPHPGEAAALLHCPGSAVQQDRMAALKALCAAVPAAVVLKGAGTLVGQRDCPTGLSPLDVPQLAVGGSGDVLAGCAAALLARVQESARPAHQAACLAVALHAAAGRILARTHPRRGNVAGELADALPRAMTL</sequence>
<dbReference type="GO" id="GO:0110051">
    <property type="term" value="P:metabolite repair"/>
    <property type="evidence" value="ECO:0007669"/>
    <property type="project" value="TreeGrafter"/>
</dbReference>
<evidence type="ECO:0000256" key="9">
    <source>
        <dbReference type="ARBA" id="ARBA00022958"/>
    </source>
</evidence>
<comment type="function">
    <text evidence="17">Catalyzes the dehydration of the S-form of NAD(P)HX at the expense of ADP, which is converted to AMP. Together with NAD(P)HX epimerase, which catalyzes the epimerization of the S- and R-forms, the enzyme allows the repair of both epimers of NAD(P)HX, a damaged form of NAD(P)H that is a result of enzymatic or heat-dependent hydration.</text>
</comment>
<feature type="binding site" evidence="17">
    <location>
        <position position="395"/>
    </location>
    <ligand>
        <name>(6S)-NADPHX</name>
        <dbReference type="ChEBI" id="CHEBI:64076"/>
    </ligand>
</feature>
<keyword evidence="10 17" id="KW-0520">NAD</keyword>
<keyword evidence="9 18" id="KW-0630">Potassium</keyword>
<dbReference type="InterPro" id="IPR000631">
    <property type="entry name" value="CARKD"/>
</dbReference>
<dbReference type="GO" id="GO:0046496">
    <property type="term" value="P:nicotinamide nucleotide metabolic process"/>
    <property type="evidence" value="ECO:0007669"/>
    <property type="project" value="UniProtKB-UniRule"/>
</dbReference>
<comment type="caution">
    <text evidence="18">Lacks conserved residue(s) required for the propagation of feature annotation.</text>
</comment>
<feature type="binding site" evidence="17">
    <location>
        <begin position="432"/>
        <end position="436"/>
    </location>
    <ligand>
        <name>AMP</name>
        <dbReference type="ChEBI" id="CHEBI:456215"/>
    </ligand>
</feature>
<dbReference type="PANTHER" id="PTHR12592">
    <property type="entry name" value="ATP-DEPENDENT (S)-NAD(P)H-HYDRATE DEHYDRATASE FAMILY MEMBER"/>
    <property type="match status" value="1"/>
</dbReference>
<comment type="function">
    <text evidence="14 19">Bifunctional enzyme that catalyzes the epimerization of the S- and R-forms of NAD(P)HX and the dehydration of the S-form of NAD(P)HX at the expense of ADP, which is converted to AMP. This allows the repair of both epimers of NAD(P)HX, a damaged form of NAD(P)H that is a result of enzymatic or heat-dependent hydration.</text>
</comment>
<evidence type="ECO:0000256" key="2">
    <source>
        <dbReference type="ARBA" id="ARBA00000909"/>
    </source>
</evidence>
<dbReference type="PANTHER" id="PTHR12592:SF0">
    <property type="entry name" value="ATP-DEPENDENT (S)-NAD(P)H-HYDRATE DEHYDRATASE"/>
    <property type="match status" value="1"/>
</dbReference>
<feature type="binding site" evidence="18">
    <location>
        <position position="136"/>
    </location>
    <ligand>
        <name>K(+)</name>
        <dbReference type="ChEBI" id="CHEBI:29103"/>
    </ligand>
</feature>
<evidence type="ECO:0000256" key="11">
    <source>
        <dbReference type="ARBA" id="ARBA00023235"/>
    </source>
</evidence>
<comment type="cofactor">
    <cofactor evidence="18 19">
        <name>K(+)</name>
        <dbReference type="ChEBI" id="CHEBI:29103"/>
    </cofactor>
    <text evidence="18 19">Binds 1 potassium ion per subunit.</text>
</comment>
<evidence type="ECO:0000256" key="8">
    <source>
        <dbReference type="ARBA" id="ARBA00022857"/>
    </source>
</evidence>
<dbReference type="AlphaFoldDB" id="A0A1K1LGH0"/>
<feature type="binding site" evidence="17">
    <location>
        <position position="462"/>
    </location>
    <ligand>
        <name>(6S)-NADPHX</name>
        <dbReference type="ChEBI" id="CHEBI:64076"/>
    </ligand>
</feature>
<comment type="similarity">
    <text evidence="3 19">In the N-terminal section; belongs to the NnrE/AIBP family.</text>
</comment>
<comment type="subunit">
    <text evidence="17">Homotetramer.</text>
</comment>
<dbReference type="KEGG" id="dpg:DESPIGER_0666"/>
<feature type="binding site" evidence="17">
    <location>
        <position position="343"/>
    </location>
    <ligand>
        <name>(6S)-NADPHX</name>
        <dbReference type="ChEBI" id="CHEBI:64076"/>
    </ligand>
</feature>
<evidence type="ECO:0000259" key="21">
    <source>
        <dbReference type="PROSITE" id="PS51385"/>
    </source>
</evidence>
<comment type="catalytic activity">
    <reaction evidence="1 18 19">
        <text>(6R)-NADHX = (6S)-NADHX</text>
        <dbReference type="Rhea" id="RHEA:32215"/>
        <dbReference type="ChEBI" id="CHEBI:64074"/>
        <dbReference type="ChEBI" id="CHEBI:64075"/>
        <dbReference type="EC" id="5.1.99.6"/>
    </reaction>
</comment>
<dbReference type="Gene3D" id="3.40.1190.20">
    <property type="match status" value="1"/>
</dbReference>
<dbReference type="PROSITE" id="PS51385">
    <property type="entry name" value="YJEF_N"/>
    <property type="match status" value="1"/>
</dbReference>
<dbReference type="Proteomes" id="UP000186323">
    <property type="component" value="Chromosome I"/>
</dbReference>
<keyword evidence="11 18" id="KW-0413">Isomerase</keyword>
<keyword evidence="7 17" id="KW-0067">ATP-binding</keyword>
<reference evidence="23" key="1">
    <citation type="submission" date="2016-10" db="EMBL/GenBank/DDBJ databases">
        <authorList>
            <person name="Wegmann U."/>
        </authorList>
    </citation>
    <scope>NUCLEOTIDE SEQUENCE [LARGE SCALE GENOMIC DNA]</scope>
</reference>
<evidence type="ECO:0000256" key="17">
    <source>
        <dbReference type="HAMAP-Rule" id="MF_01965"/>
    </source>
</evidence>
<dbReference type="EC" id="4.2.1.136" evidence="19"/>
<dbReference type="Pfam" id="PF01256">
    <property type="entry name" value="Carb_kinase"/>
    <property type="match status" value="1"/>
</dbReference>
<comment type="catalytic activity">
    <reaction evidence="16 17 19">
        <text>(6S)-NADPHX + ADP = AMP + phosphate + NADPH + H(+)</text>
        <dbReference type="Rhea" id="RHEA:32235"/>
        <dbReference type="ChEBI" id="CHEBI:15378"/>
        <dbReference type="ChEBI" id="CHEBI:43474"/>
        <dbReference type="ChEBI" id="CHEBI:57783"/>
        <dbReference type="ChEBI" id="CHEBI:64076"/>
        <dbReference type="ChEBI" id="CHEBI:456215"/>
        <dbReference type="ChEBI" id="CHEBI:456216"/>
        <dbReference type="EC" id="4.2.1.136"/>
    </reaction>
</comment>
<dbReference type="InterPro" id="IPR030677">
    <property type="entry name" value="Nnr"/>
</dbReference>
<keyword evidence="12 17" id="KW-0456">Lyase</keyword>
<evidence type="ECO:0000256" key="12">
    <source>
        <dbReference type="ARBA" id="ARBA00023239"/>
    </source>
</evidence>
<evidence type="ECO:0000256" key="3">
    <source>
        <dbReference type="ARBA" id="ARBA00006001"/>
    </source>
</evidence>
<evidence type="ECO:0000256" key="10">
    <source>
        <dbReference type="ARBA" id="ARBA00023027"/>
    </source>
</evidence>
<organism evidence="22 23">
    <name type="scientific">Desulfovibrio piger</name>
    <dbReference type="NCBI Taxonomy" id="901"/>
    <lineage>
        <taxon>Bacteria</taxon>
        <taxon>Pseudomonadati</taxon>
        <taxon>Thermodesulfobacteriota</taxon>
        <taxon>Desulfovibrionia</taxon>
        <taxon>Desulfovibrionales</taxon>
        <taxon>Desulfovibrionaceae</taxon>
        <taxon>Desulfovibrio</taxon>
    </lineage>
</organism>
<comment type="cofactor">
    <cofactor evidence="17">
        <name>Mg(2+)</name>
        <dbReference type="ChEBI" id="CHEBI:18420"/>
    </cofactor>
</comment>
<feature type="binding site" evidence="18">
    <location>
        <begin position="67"/>
        <end position="71"/>
    </location>
    <ligand>
        <name>(6S)-NADPHX</name>
        <dbReference type="ChEBI" id="CHEBI:64076"/>
    </ligand>
</feature>
<evidence type="ECO:0000256" key="5">
    <source>
        <dbReference type="ARBA" id="ARBA00022723"/>
    </source>
</evidence>
<feature type="domain" description="YjeF C-terminal" evidence="20">
    <location>
        <begin position="237"/>
        <end position="524"/>
    </location>
</feature>
<dbReference type="CDD" id="cd01171">
    <property type="entry name" value="YXKO-related"/>
    <property type="match status" value="1"/>
</dbReference>
<dbReference type="NCBIfam" id="TIGR00197">
    <property type="entry name" value="yjeF_nterm"/>
    <property type="match status" value="1"/>
</dbReference>
<comment type="similarity">
    <text evidence="17">Belongs to the NnrD/CARKD family.</text>
</comment>
<dbReference type="PIRSF" id="PIRSF017184">
    <property type="entry name" value="Nnr"/>
    <property type="match status" value="1"/>
</dbReference>
<evidence type="ECO:0000256" key="1">
    <source>
        <dbReference type="ARBA" id="ARBA00000013"/>
    </source>
</evidence>